<dbReference type="SUPFAM" id="SSF50494">
    <property type="entry name" value="Trypsin-like serine proteases"/>
    <property type="match status" value="1"/>
</dbReference>
<dbReference type="InterPro" id="IPR043504">
    <property type="entry name" value="Peptidase_S1_PA_chymotrypsin"/>
</dbReference>
<dbReference type="GO" id="GO:0006508">
    <property type="term" value="P:proteolysis"/>
    <property type="evidence" value="ECO:0007669"/>
    <property type="project" value="UniProtKB-KW"/>
</dbReference>
<feature type="compositionally biased region" description="Polar residues" evidence="3">
    <location>
        <begin position="566"/>
        <end position="575"/>
    </location>
</feature>
<sequence>MESSTQPLIDIGQPDFDISGLGMPAQNQLQRVEVGLFRRMEAVFWYVVKLMIMLALLLLAALFAVIITWRWMVYGYNVAIARLASWMPQAVGLWELIDALSPSETVEERMAKQGEVSKVIIQTAHAAYEKVEAYYIWQYLSLPEMGVVLISGLITSYASYRLLKSLKRFAFKTVRRIRGIQYESMQAGSGFRLADIPDYQVAVKRLGLFADSLMGFGCRFNDFLVMPKHVLEVDGSLVKEVLLVSKKAKVLISLNIIPSAQVDDLVYCYLTPKEWSMLAVSKGKWSARTVDTHVSCTGMEGQSVGIVSRSDVRWQLHYTGSTLPGMSGAAYETNGVSGQIMGIHQGACGSWNVGWASSLIVAEGSRIAKPESSEDLGAVPFINNPKKGWNEIEALKVFKERPQMSREELLRRSGETMTWAEQMELEEECDFESSKVQPEARPLPKVNLISGQSVEGVPVEQAVITSADLDYLRAMKEAGVLEYVKRNTAQQKPTKLVCKYCGVTARTAEKMARHMANSHPVVKESAISVDTGKKGKVVKMQPFLVQGSSSQKGKKKSSAVSSSVSETTIPSQSHQVIPLEMKDSLKNIERSLKLLLESMAGPSSVKSPN</sequence>
<evidence type="ECO:0000256" key="3">
    <source>
        <dbReference type="SAM" id="MobiDB-lite"/>
    </source>
</evidence>
<evidence type="ECO:0000313" key="5">
    <source>
        <dbReference type="EMBL" id="QPF47209.1"/>
    </source>
</evidence>
<evidence type="ECO:0000256" key="4">
    <source>
        <dbReference type="SAM" id="Phobius"/>
    </source>
</evidence>
<evidence type="ECO:0000256" key="2">
    <source>
        <dbReference type="ARBA" id="ARBA00022801"/>
    </source>
</evidence>
<dbReference type="GO" id="GO:0008233">
    <property type="term" value="F:peptidase activity"/>
    <property type="evidence" value="ECO:0007669"/>
    <property type="project" value="UniProtKB-KW"/>
</dbReference>
<keyword evidence="1" id="KW-0645">Protease</keyword>
<dbReference type="EMBL" id="MT747990">
    <property type="protein sequence ID" value="QPF47209.1"/>
    <property type="molecule type" value="Genomic_RNA"/>
</dbReference>
<dbReference type="InterPro" id="IPR009003">
    <property type="entry name" value="Peptidase_S1_PA"/>
</dbReference>
<feature type="transmembrane region" description="Helical" evidence="4">
    <location>
        <begin position="43"/>
        <end position="69"/>
    </location>
</feature>
<dbReference type="Gene3D" id="2.40.10.10">
    <property type="entry name" value="Trypsin-like serine proteases"/>
    <property type="match status" value="2"/>
</dbReference>
<protein>
    <submittedName>
        <fullName evidence="5">Uncharacterized protein</fullName>
    </submittedName>
</protein>
<keyword evidence="2" id="KW-0378">Hydrolase</keyword>
<keyword evidence="4" id="KW-1133">Transmembrane helix</keyword>
<keyword evidence="4" id="KW-0472">Membrane</keyword>
<proteinExistence type="predicted"/>
<reference evidence="5" key="1">
    <citation type="submission" date="2020-07" db="EMBL/GenBank/DDBJ databases">
        <authorList>
            <person name="Guo L."/>
            <person name="Lu X."/>
        </authorList>
    </citation>
    <scope>NUCLEOTIDE SEQUENCE</scope>
    <source>
        <strain evidence="5">USAdf</strain>
    </source>
</reference>
<feature type="region of interest" description="Disordered" evidence="3">
    <location>
        <begin position="548"/>
        <end position="578"/>
    </location>
</feature>
<name>A0A7S9FTM4_9VIRU</name>
<organism evidence="5">
    <name type="scientific">Skokie sobemo-like virus</name>
    <dbReference type="NCBI Taxonomy" id="2789422"/>
    <lineage>
        <taxon>Viruses</taxon>
        <taxon>Riboviria</taxon>
        <taxon>Orthornavirae</taxon>
        <taxon>Pisuviricota</taxon>
        <taxon>Pisoniviricetes</taxon>
        <taxon>Sobelivirales</taxon>
        <taxon>Solemoviridae</taxon>
    </lineage>
</organism>
<accession>A0A7S9FTM4</accession>
<keyword evidence="4" id="KW-0812">Transmembrane</keyword>
<evidence type="ECO:0000256" key="1">
    <source>
        <dbReference type="ARBA" id="ARBA00022670"/>
    </source>
</evidence>